<feature type="transmembrane region" description="Helical" evidence="1">
    <location>
        <begin position="39"/>
        <end position="56"/>
    </location>
</feature>
<feature type="domain" description="Endonuclease/exonuclease/phosphatase" evidence="2">
    <location>
        <begin position="106"/>
        <end position="310"/>
    </location>
</feature>
<evidence type="ECO:0000256" key="1">
    <source>
        <dbReference type="SAM" id="Phobius"/>
    </source>
</evidence>
<dbReference type="InterPro" id="IPR036691">
    <property type="entry name" value="Endo/exonu/phosph_ase_sf"/>
</dbReference>
<dbReference type="InterPro" id="IPR005135">
    <property type="entry name" value="Endo/exonuclease/phosphatase"/>
</dbReference>
<keyword evidence="3" id="KW-0378">Hydrolase</keyword>
<comment type="caution">
    <text evidence="3">The sequence shown here is derived from an EMBL/GenBank/DDBJ whole genome shotgun (WGS) entry which is preliminary data.</text>
</comment>
<keyword evidence="1" id="KW-0472">Membrane</keyword>
<reference evidence="3" key="2">
    <citation type="submission" date="2020-09" db="EMBL/GenBank/DDBJ databases">
        <authorList>
            <person name="Sun Q."/>
            <person name="Zhou Y."/>
        </authorList>
    </citation>
    <scope>NUCLEOTIDE SEQUENCE</scope>
    <source>
        <strain evidence="3">CGMCC 1.15880</strain>
    </source>
</reference>
<dbReference type="Pfam" id="PF03372">
    <property type="entry name" value="Exo_endo_phos"/>
    <property type="match status" value="1"/>
</dbReference>
<gene>
    <name evidence="3" type="ORF">GCM10011498_01770</name>
</gene>
<name>A0A916QR53_9RHOB</name>
<sequence>MVTLLKTLLWLLFLSVAVTTALPFIPSNEWWIRGWDFPRLHIATLAAVCCLATLWLRPAGYLWVLVISLGVLVYQSAKIIPYTSLYPTELALEPLHPDAEIFTVTSINVLKENEDRQQIADYIRKEQPAVLLLMETDDTWRAALAEVLSLYKTVEYHPHKTHYGMIFATNLVVEDFAFRLLSSDDTPTAVALLVAPNGARFSYIGLHPKPPIPGEDTDERDAQLLRAATIAHKRELPVICIGDFNDVAWSRTSKHIKERGDFLDPRVGRGFYSSFDATHPLLRFPIDQLFVTKEVKMVSFGRGPHVGSDHFPMEATVYIEPALTQ</sequence>
<feature type="transmembrane region" description="Helical" evidence="1">
    <location>
        <begin position="61"/>
        <end position="77"/>
    </location>
</feature>
<keyword evidence="4" id="KW-1185">Reference proteome</keyword>
<dbReference type="SUPFAM" id="SSF56219">
    <property type="entry name" value="DNase I-like"/>
    <property type="match status" value="1"/>
</dbReference>
<keyword evidence="3" id="KW-0255">Endonuclease</keyword>
<organism evidence="3 4">
    <name type="scientific">Neptunicoccus cionae</name>
    <dbReference type="NCBI Taxonomy" id="2035344"/>
    <lineage>
        <taxon>Bacteria</taxon>
        <taxon>Pseudomonadati</taxon>
        <taxon>Pseudomonadota</taxon>
        <taxon>Alphaproteobacteria</taxon>
        <taxon>Rhodobacterales</taxon>
        <taxon>Paracoccaceae</taxon>
        <taxon>Neptunicoccus</taxon>
    </lineage>
</organism>
<dbReference type="Gene3D" id="3.60.10.10">
    <property type="entry name" value="Endonuclease/exonuclease/phosphatase"/>
    <property type="match status" value="1"/>
</dbReference>
<dbReference type="EMBL" id="BMKA01000001">
    <property type="protein sequence ID" value="GGA05778.1"/>
    <property type="molecule type" value="Genomic_DNA"/>
</dbReference>
<dbReference type="GO" id="GO:0004519">
    <property type="term" value="F:endonuclease activity"/>
    <property type="evidence" value="ECO:0007669"/>
    <property type="project" value="UniProtKB-KW"/>
</dbReference>
<reference evidence="3" key="1">
    <citation type="journal article" date="2014" name="Int. J. Syst. Evol. Microbiol.">
        <title>Complete genome sequence of Corynebacterium casei LMG S-19264T (=DSM 44701T), isolated from a smear-ripened cheese.</title>
        <authorList>
            <consortium name="US DOE Joint Genome Institute (JGI-PGF)"/>
            <person name="Walter F."/>
            <person name="Albersmeier A."/>
            <person name="Kalinowski J."/>
            <person name="Ruckert C."/>
        </authorList>
    </citation>
    <scope>NUCLEOTIDE SEQUENCE</scope>
    <source>
        <strain evidence="3">CGMCC 1.15880</strain>
    </source>
</reference>
<evidence type="ECO:0000313" key="4">
    <source>
        <dbReference type="Proteomes" id="UP000628017"/>
    </source>
</evidence>
<keyword evidence="3" id="KW-0540">Nuclease</keyword>
<dbReference type="AlphaFoldDB" id="A0A916QR53"/>
<keyword evidence="1" id="KW-1133">Transmembrane helix</keyword>
<dbReference type="Proteomes" id="UP000628017">
    <property type="component" value="Unassembled WGS sequence"/>
</dbReference>
<keyword evidence="1" id="KW-0812">Transmembrane</keyword>
<dbReference type="RefSeq" id="WP_188670022.1">
    <property type="nucleotide sequence ID" value="NZ_BMKA01000001.1"/>
</dbReference>
<protein>
    <submittedName>
        <fullName evidence="3">Endonuclease</fullName>
    </submittedName>
</protein>
<accession>A0A916QR53</accession>
<proteinExistence type="predicted"/>
<evidence type="ECO:0000259" key="2">
    <source>
        <dbReference type="Pfam" id="PF03372"/>
    </source>
</evidence>
<evidence type="ECO:0000313" key="3">
    <source>
        <dbReference type="EMBL" id="GGA05778.1"/>
    </source>
</evidence>